<evidence type="ECO:0000259" key="5">
    <source>
        <dbReference type="PROSITE" id="PS50977"/>
    </source>
</evidence>
<reference evidence="6 7" key="1">
    <citation type="journal article" date="2016" name="Front. Microbiol.">
        <title>Comparative Genomic Analysis Reveals a Diverse Repertoire of Genes Involved in Prokaryote-Eukaryote Interactions within the Pseudovibrio Genus.</title>
        <authorList>
            <person name="Romano S."/>
            <person name="Fernandez-Guerra A."/>
            <person name="Reen F.J."/>
            <person name="Glockner F.O."/>
            <person name="Crowley S.P."/>
            <person name="O'Sullivan O."/>
            <person name="Cotter P.D."/>
            <person name="Adams C."/>
            <person name="Dobson A.D."/>
            <person name="O'Gara F."/>
        </authorList>
    </citation>
    <scope>NUCLEOTIDE SEQUENCE [LARGE SCALE GENOMIC DNA]</scope>
    <source>
        <strain evidence="6 7">Ad2</strain>
    </source>
</reference>
<keyword evidence="3" id="KW-0804">Transcription</keyword>
<feature type="DNA-binding region" description="H-T-H motif" evidence="4">
    <location>
        <begin position="31"/>
        <end position="50"/>
    </location>
</feature>
<dbReference type="OrthoDB" id="9809772at2"/>
<keyword evidence="1" id="KW-0805">Transcription regulation</keyword>
<dbReference type="STRING" id="989403.SAMN05421798_103267"/>
<dbReference type="Gene3D" id="1.10.357.10">
    <property type="entry name" value="Tetracycline Repressor, domain 2"/>
    <property type="match status" value="1"/>
</dbReference>
<comment type="caution">
    <text evidence="6">The sequence shown here is derived from an EMBL/GenBank/DDBJ whole genome shotgun (WGS) entry which is preliminary data.</text>
</comment>
<evidence type="ECO:0000256" key="3">
    <source>
        <dbReference type="ARBA" id="ARBA00023163"/>
    </source>
</evidence>
<keyword evidence="7" id="KW-1185">Reference proteome</keyword>
<dbReference type="SUPFAM" id="SSF46689">
    <property type="entry name" value="Homeodomain-like"/>
    <property type="match status" value="1"/>
</dbReference>
<dbReference type="AlphaFoldDB" id="A0A165W0K7"/>
<evidence type="ECO:0000313" key="6">
    <source>
        <dbReference type="EMBL" id="KZL15766.1"/>
    </source>
</evidence>
<sequence>MKGTTKASRTQQRILDAAIDIVQAQGGGQFSLDTVAKHAGVSKGGLLYNFPSKHALIRAMVQHHVDDARANIAEAEQAIAGDPYRHKLMRSFLKGLCSKFKNDNNAASGMLAAIADDPSMLDPVRTFHKEMFERIQAESEDPGLAKLVYLAVEGINHNGIFQILDEKQLDIEEQLERMIEILK</sequence>
<dbReference type="Pfam" id="PF17937">
    <property type="entry name" value="TetR_C_28"/>
    <property type="match status" value="1"/>
</dbReference>
<dbReference type="PROSITE" id="PS50977">
    <property type="entry name" value="HTH_TETR_2"/>
    <property type="match status" value="1"/>
</dbReference>
<dbReference type="InterPro" id="IPR041479">
    <property type="entry name" value="TetR_CgmR_C"/>
</dbReference>
<dbReference type="Proteomes" id="UP000076577">
    <property type="component" value="Unassembled WGS sequence"/>
</dbReference>
<dbReference type="PANTHER" id="PTHR47506">
    <property type="entry name" value="TRANSCRIPTIONAL REGULATORY PROTEIN"/>
    <property type="match status" value="1"/>
</dbReference>
<keyword evidence="2 4" id="KW-0238">DNA-binding</keyword>
<evidence type="ECO:0000256" key="4">
    <source>
        <dbReference type="PROSITE-ProRule" id="PRU00335"/>
    </source>
</evidence>
<dbReference type="Pfam" id="PF00440">
    <property type="entry name" value="TetR_N"/>
    <property type="match status" value="1"/>
</dbReference>
<gene>
    <name evidence="6" type="primary">mtrR</name>
    <name evidence="6" type="ORF">PsAD2_03535</name>
</gene>
<dbReference type="EMBL" id="LMCB01000059">
    <property type="protein sequence ID" value="KZL15766.1"/>
    <property type="molecule type" value="Genomic_DNA"/>
</dbReference>
<accession>A0A165W0K7</accession>
<protein>
    <submittedName>
        <fullName evidence="6">HTH-type transcriptional regulator MtrR</fullName>
    </submittedName>
</protein>
<name>A0A165W0K7_9HYPH</name>
<dbReference type="PRINTS" id="PR00455">
    <property type="entry name" value="HTHTETR"/>
</dbReference>
<evidence type="ECO:0000256" key="2">
    <source>
        <dbReference type="ARBA" id="ARBA00023125"/>
    </source>
</evidence>
<evidence type="ECO:0000256" key="1">
    <source>
        <dbReference type="ARBA" id="ARBA00023015"/>
    </source>
</evidence>
<organism evidence="6 7">
    <name type="scientific">Pseudovibrio axinellae</name>
    <dbReference type="NCBI Taxonomy" id="989403"/>
    <lineage>
        <taxon>Bacteria</taxon>
        <taxon>Pseudomonadati</taxon>
        <taxon>Pseudomonadota</taxon>
        <taxon>Alphaproteobacteria</taxon>
        <taxon>Hyphomicrobiales</taxon>
        <taxon>Stappiaceae</taxon>
        <taxon>Pseudovibrio</taxon>
    </lineage>
</organism>
<proteinExistence type="predicted"/>
<dbReference type="PANTHER" id="PTHR47506:SF1">
    <property type="entry name" value="HTH-TYPE TRANSCRIPTIONAL REGULATOR YJDC"/>
    <property type="match status" value="1"/>
</dbReference>
<dbReference type="PATRIC" id="fig|989403.3.peg.3815"/>
<dbReference type="InterPro" id="IPR001647">
    <property type="entry name" value="HTH_TetR"/>
</dbReference>
<dbReference type="InterPro" id="IPR009057">
    <property type="entry name" value="Homeodomain-like_sf"/>
</dbReference>
<feature type="domain" description="HTH tetR-type" evidence="5">
    <location>
        <begin position="8"/>
        <end position="68"/>
    </location>
</feature>
<evidence type="ECO:0000313" key="7">
    <source>
        <dbReference type="Proteomes" id="UP000076577"/>
    </source>
</evidence>
<dbReference type="GO" id="GO:0003677">
    <property type="term" value="F:DNA binding"/>
    <property type="evidence" value="ECO:0007669"/>
    <property type="project" value="UniProtKB-UniRule"/>
</dbReference>